<dbReference type="Gene3D" id="3.40.50.1110">
    <property type="entry name" value="SGNH hydrolase"/>
    <property type="match status" value="1"/>
</dbReference>
<name>A0A5N6RST8_9ROSI</name>
<dbReference type="InterPro" id="IPR035669">
    <property type="entry name" value="SGNH_plant_lipase-like"/>
</dbReference>
<feature type="signal peptide" evidence="2">
    <location>
        <begin position="1"/>
        <end position="23"/>
    </location>
</feature>
<comment type="similarity">
    <text evidence="1">Belongs to the 'GDSL' lipolytic enzyme family.</text>
</comment>
<dbReference type="EMBL" id="CM017328">
    <property type="protein sequence ID" value="KAE8125478.1"/>
    <property type="molecule type" value="Genomic_DNA"/>
</dbReference>
<dbReference type="FunFam" id="3.40.50.1110:FF:000003">
    <property type="entry name" value="GDSL esterase/lipase APG"/>
    <property type="match status" value="1"/>
</dbReference>
<protein>
    <recommendedName>
        <fullName evidence="5">GDSL esterase/lipase</fullName>
    </recommendedName>
</protein>
<dbReference type="Pfam" id="PF00657">
    <property type="entry name" value="Lipase_GDSL"/>
    <property type="match status" value="1"/>
</dbReference>
<evidence type="ECO:0000256" key="1">
    <source>
        <dbReference type="ARBA" id="ARBA00008668"/>
    </source>
</evidence>
<evidence type="ECO:0000313" key="4">
    <source>
        <dbReference type="Proteomes" id="UP000327013"/>
    </source>
</evidence>
<evidence type="ECO:0000313" key="3">
    <source>
        <dbReference type="EMBL" id="KAE8125478.1"/>
    </source>
</evidence>
<organism evidence="3 4">
    <name type="scientific">Carpinus fangiana</name>
    <dbReference type="NCBI Taxonomy" id="176857"/>
    <lineage>
        <taxon>Eukaryota</taxon>
        <taxon>Viridiplantae</taxon>
        <taxon>Streptophyta</taxon>
        <taxon>Embryophyta</taxon>
        <taxon>Tracheophyta</taxon>
        <taxon>Spermatophyta</taxon>
        <taxon>Magnoliopsida</taxon>
        <taxon>eudicotyledons</taxon>
        <taxon>Gunneridae</taxon>
        <taxon>Pentapetalae</taxon>
        <taxon>rosids</taxon>
        <taxon>fabids</taxon>
        <taxon>Fagales</taxon>
        <taxon>Betulaceae</taxon>
        <taxon>Carpinus</taxon>
    </lineage>
</organism>
<dbReference type="PANTHER" id="PTHR45642">
    <property type="entry name" value="GDSL ESTERASE/LIPASE EXL3"/>
    <property type="match status" value="1"/>
</dbReference>
<dbReference type="OrthoDB" id="1600564at2759"/>
<keyword evidence="4" id="KW-1185">Reference proteome</keyword>
<sequence length="350" mass="38924">MANKGIHWFLLAHLLVQIAKINARVPAIIVFGDSSVDSGNNNNISTILKSNFEPYGRDFIGGQPTGRFSNGRIPTDFISEAFGIKPTIPAYLDPTYDIKDFATGVCFASAGTGYDNATSDVLSVIPLWKELEHYKEYQQHLRGYLGKEKANEVLGEALYLISMGTNDFLENYYLLSERSSEFSIEEYQNFLAGIAGNFITELYNLGARKISIGGLPPMGCLPLERTTNILFGSDCVEEYNNAATYFNEKLKGLTANLNKELTGIRLVFANPYDALFEMIQNPESFGFEETAIACCGTGLFEMSYLCGNINPFTCSDASKYVFWDSFHPTEKTNGILADHVMKNSLAEFLW</sequence>
<accession>A0A5N6RST8</accession>
<dbReference type="SUPFAM" id="SSF52266">
    <property type="entry name" value="SGNH hydrolase"/>
    <property type="match status" value="1"/>
</dbReference>
<proteinExistence type="inferred from homology"/>
<feature type="chain" id="PRO_5024388787" description="GDSL esterase/lipase" evidence="2">
    <location>
        <begin position="24"/>
        <end position="350"/>
    </location>
</feature>
<dbReference type="InterPro" id="IPR001087">
    <property type="entry name" value="GDSL"/>
</dbReference>
<dbReference type="PANTHER" id="PTHR45642:SF46">
    <property type="entry name" value="OS06G0636700 PROTEIN"/>
    <property type="match status" value="1"/>
</dbReference>
<evidence type="ECO:0000256" key="2">
    <source>
        <dbReference type="SAM" id="SignalP"/>
    </source>
</evidence>
<dbReference type="InterPro" id="IPR050592">
    <property type="entry name" value="GDSL_lipolytic_enzyme"/>
</dbReference>
<dbReference type="AlphaFoldDB" id="A0A5N6RST8"/>
<dbReference type="InterPro" id="IPR036514">
    <property type="entry name" value="SGNH_hydro_sf"/>
</dbReference>
<reference evidence="3 4" key="1">
    <citation type="submission" date="2019-06" db="EMBL/GenBank/DDBJ databases">
        <title>A chromosomal-level reference genome of Carpinus fangiana (Coryloideae, Betulaceae).</title>
        <authorList>
            <person name="Yang X."/>
            <person name="Wang Z."/>
            <person name="Zhang L."/>
            <person name="Hao G."/>
            <person name="Liu J."/>
            <person name="Yang Y."/>
        </authorList>
    </citation>
    <scope>NUCLEOTIDE SEQUENCE [LARGE SCALE GENOMIC DNA]</scope>
    <source>
        <strain evidence="3">Cfa_2016G</strain>
        <tissue evidence="3">Leaf</tissue>
    </source>
</reference>
<dbReference type="Proteomes" id="UP000327013">
    <property type="component" value="Chromosome 8"/>
</dbReference>
<dbReference type="GO" id="GO:0016788">
    <property type="term" value="F:hydrolase activity, acting on ester bonds"/>
    <property type="evidence" value="ECO:0007669"/>
    <property type="project" value="InterPro"/>
</dbReference>
<keyword evidence="2" id="KW-0732">Signal</keyword>
<dbReference type="CDD" id="cd01837">
    <property type="entry name" value="SGNH_plant_lipase_like"/>
    <property type="match status" value="1"/>
</dbReference>
<gene>
    <name evidence="3" type="ORF">FH972_020281</name>
</gene>
<evidence type="ECO:0008006" key="5">
    <source>
        <dbReference type="Google" id="ProtNLM"/>
    </source>
</evidence>